<evidence type="ECO:0000256" key="1">
    <source>
        <dbReference type="ARBA" id="ARBA00023015"/>
    </source>
</evidence>
<dbReference type="Pfam" id="PF12833">
    <property type="entry name" value="HTH_18"/>
    <property type="match status" value="1"/>
</dbReference>
<dbReference type="PROSITE" id="PS01124">
    <property type="entry name" value="HTH_ARAC_FAMILY_2"/>
    <property type="match status" value="1"/>
</dbReference>
<reference evidence="5 6" key="1">
    <citation type="submission" date="2019-08" db="EMBL/GenBank/DDBJ databases">
        <title>Paraburkholderia sp. DCY113.</title>
        <authorList>
            <person name="Kang J."/>
        </authorList>
    </citation>
    <scope>NUCLEOTIDE SEQUENCE [LARGE SCALE GENOMIC DNA]</scope>
    <source>
        <strain evidence="5 6">DCY113</strain>
    </source>
</reference>
<dbReference type="Gene3D" id="1.10.10.60">
    <property type="entry name" value="Homeodomain-like"/>
    <property type="match status" value="1"/>
</dbReference>
<evidence type="ECO:0000256" key="2">
    <source>
        <dbReference type="ARBA" id="ARBA00023125"/>
    </source>
</evidence>
<sequence length="333" mass="36726">METMLRSVAMSGYFDVTRRLGLNPVELAQQAGIDPAALANPDDRISAAACSRLLELTAEKASCPTFALQMAETRQKFGTGVVNVLLAHKRTLREVLLAAAEFRHLLNEALAVYVEDAGETVTIREELVLDPGTPTRQAIELAVGVLARHSSALLGNHWKPRAVHFAHRGPADQTFHRRFFGCPLEFGSDFNGVVCAAADLDYPNPAADPELVRYAESLATPLNVTGADSIALEVRKAIYLLLPVEQATVDLVARHLRLSVRTMQRQLGSADTSFSALIEEVRRELAVRYMSNPRYPIGRVALLLGYNQQGSFTNWFASRFGMTPRDWRNGKLK</sequence>
<dbReference type="GO" id="GO:0003700">
    <property type="term" value="F:DNA-binding transcription factor activity"/>
    <property type="evidence" value="ECO:0007669"/>
    <property type="project" value="InterPro"/>
</dbReference>
<dbReference type="InterPro" id="IPR032687">
    <property type="entry name" value="AraC-type_N"/>
</dbReference>
<evidence type="ECO:0000259" key="4">
    <source>
        <dbReference type="PROSITE" id="PS01124"/>
    </source>
</evidence>
<dbReference type="Proteomes" id="UP000325273">
    <property type="component" value="Unassembled WGS sequence"/>
</dbReference>
<dbReference type="EMBL" id="VTUZ01000060">
    <property type="protein sequence ID" value="KAA0998347.1"/>
    <property type="molecule type" value="Genomic_DNA"/>
</dbReference>
<accession>A0A5B0G4I0</accession>
<keyword evidence="3" id="KW-0804">Transcription</keyword>
<dbReference type="GO" id="GO:0005829">
    <property type="term" value="C:cytosol"/>
    <property type="evidence" value="ECO:0007669"/>
    <property type="project" value="TreeGrafter"/>
</dbReference>
<evidence type="ECO:0000313" key="6">
    <source>
        <dbReference type="Proteomes" id="UP000325273"/>
    </source>
</evidence>
<feature type="domain" description="HTH araC/xylS-type" evidence="4">
    <location>
        <begin position="232"/>
        <end position="330"/>
    </location>
</feature>
<dbReference type="InterPro" id="IPR018060">
    <property type="entry name" value="HTH_AraC"/>
</dbReference>
<name>A0A5B0G4I0_9BURK</name>
<dbReference type="GO" id="GO:0000976">
    <property type="term" value="F:transcription cis-regulatory region binding"/>
    <property type="evidence" value="ECO:0007669"/>
    <property type="project" value="TreeGrafter"/>
</dbReference>
<dbReference type="PANTHER" id="PTHR47894">
    <property type="entry name" value="HTH-TYPE TRANSCRIPTIONAL REGULATOR GADX"/>
    <property type="match status" value="1"/>
</dbReference>
<dbReference type="SMART" id="SM00342">
    <property type="entry name" value="HTH_ARAC"/>
    <property type="match status" value="1"/>
</dbReference>
<dbReference type="PANTHER" id="PTHR47894:SF4">
    <property type="entry name" value="HTH-TYPE TRANSCRIPTIONAL REGULATOR GADX"/>
    <property type="match status" value="1"/>
</dbReference>
<dbReference type="RefSeq" id="WP_149676043.1">
    <property type="nucleotide sequence ID" value="NZ_VTUZ01000060.1"/>
</dbReference>
<evidence type="ECO:0000313" key="5">
    <source>
        <dbReference type="EMBL" id="KAA0998347.1"/>
    </source>
</evidence>
<organism evidence="5 6">
    <name type="scientific">Paraburkholderia panacisoli</name>
    <dbReference type="NCBI Taxonomy" id="2603818"/>
    <lineage>
        <taxon>Bacteria</taxon>
        <taxon>Pseudomonadati</taxon>
        <taxon>Pseudomonadota</taxon>
        <taxon>Betaproteobacteria</taxon>
        <taxon>Burkholderiales</taxon>
        <taxon>Burkholderiaceae</taxon>
        <taxon>Paraburkholderia</taxon>
    </lineage>
</organism>
<dbReference type="InterPro" id="IPR009057">
    <property type="entry name" value="Homeodomain-like_sf"/>
</dbReference>
<dbReference type="SUPFAM" id="SSF46689">
    <property type="entry name" value="Homeodomain-like"/>
    <property type="match status" value="1"/>
</dbReference>
<dbReference type="Pfam" id="PF12625">
    <property type="entry name" value="Arabinose_bd"/>
    <property type="match status" value="1"/>
</dbReference>
<evidence type="ECO:0000256" key="3">
    <source>
        <dbReference type="ARBA" id="ARBA00023163"/>
    </source>
</evidence>
<comment type="caution">
    <text evidence="5">The sequence shown here is derived from an EMBL/GenBank/DDBJ whole genome shotgun (WGS) entry which is preliminary data.</text>
</comment>
<keyword evidence="6" id="KW-1185">Reference proteome</keyword>
<proteinExistence type="predicted"/>
<keyword evidence="1" id="KW-0805">Transcription regulation</keyword>
<protein>
    <submittedName>
        <fullName evidence="5">AraC family transcriptional regulator</fullName>
    </submittedName>
</protein>
<dbReference type="AlphaFoldDB" id="A0A5B0G4I0"/>
<gene>
    <name evidence="5" type="ORF">FVF58_45040</name>
</gene>
<keyword evidence="2" id="KW-0238">DNA-binding</keyword>